<reference evidence="2" key="1">
    <citation type="journal article" date="2017" name="Genome Biol.">
        <title>Comparative genomics reveals high biological diversity and specific adaptations in the industrially and medically important fungal genus Aspergillus.</title>
        <authorList>
            <person name="de Vries R.P."/>
            <person name="Riley R."/>
            <person name="Wiebenga A."/>
            <person name="Aguilar-Osorio G."/>
            <person name="Amillis S."/>
            <person name="Uchima C.A."/>
            <person name="Anderluh G."/>
            <person name="Asadollahi M."/>
            <person name="Askin M."/>
            <person name="Barry K."/>
            <person name="Battaglia E."/>
            <person name="Bayram O."/>
            <person name="Benocci T."/>
            <person name="Braus-Stromeyer S.A."/>
            <person name="Caldana C."/>
            <person name="Canovas D."/>
            <person name="Cerqueira G.C."/>
            <person name="Chen F."/>
            <person name="Chen W."/>
            <person name="Choi C."/>
            <person name="Clum A."/>
            <person name="Dos Santos R.A."/>
            <person name="Damasio A.R."/>
            <person name="Diallinas G."/>
            <person name="Emri T."/>
            <person name="Fekete E."/>
            <person name="Flipphi M."/>
            <person name="Freyberg S."/>
            <person name="Gallo A."/>
            <person name="Gournas C."/>
            <person name="Habgood R."/>
            <person name="Hainaut M."/>
            <person name="Harispe M.L."/>
            <person name="Henrissat B."/>
            <person name="Hilden K.S."/>
            <person name="Hope R."/>
            <person name="Hossain A."/>
            <person name="Karabika E."/>
            <person name="Karaffa L."/>
            <person name="Karanyi Z."/>
            <person name="Krasevec N."/>
            <person name="Kuo A."/>
            <person name="Kusch H."/>
            <person name="LaButti K."/>
            <person name="Lagendijk E.L."/>
            <person name="Lapidus A."/>
            <person name="Levasseur A."/>
            <person name="Lindquist E."/>
            <person name="Lipzen A."/>
            <person name="Logrieco A.F."/>
            <person name="MacCabe A."/>
            <person name="Maekelae M.R."/>
            <person name="Malavazi I."/>
            <person name="Melin P."/>
            <person name="Meyer V."/>
            <person name="Mielnichuk N."/>
            <person name="Miskei M."/>
            <person name="Molnar A.P."/>
            <person name="Mule G."/>
            <person name="Ngan C.Y."/>
            <person name="Orejas M."/>
            <person name="Orosz E."/>
            <person name="Ouedraogo J.P."/>
            <person name="Overkamp K.M."/>
            <person name="Park H.-S."/>
            <person name="Perrone G."/>
            <person name="Piumi F."/>
            <person name="Punt P.J."/>
            <person name="Ram A.F."/>
            <person name="Ramon A."/>
            <person name="Rauscher S."/>
            <person name="Record E."/>
            <person name="Riano-Pachon D.M."/>
            <person name="Robert V."/>
            <person name="Roehrig J."/>
            <person name="Ruller R."/>
            <person name="Salamov A."/>
            <person name="Salih N.S."/>
            <person name="Samson R.A."/>
            <person name="Sandor E."/>
            <person name="Sanguinetti M."/>
            <person name="Schuetze T."/>
            <person name="Sepcic K."/>
            <person name="Shelest E."/>
            <person name="Sherlock G."/>
            <person name="Sophianopoulou V."/>
            <person name="Squina F.M."/>
            <person name="Sun H."/>
            <person name="Susca A."/>
            <person name="Todd R.B."/>
            <person name="Tsang A."/>
            <person name="Unkles S.E."/>
            <person name="van de Wiele N."/>
            <person name="van Rossen-Uffink D."/>
            <person name="Oliveira J.V."/>
            <person name="Vesth T.C."/>
            <person name="Visser J."/>
            <person name="Yu J.-H."/>
            <person name="Zhou M."/>
            <person name="Andersen M.R."/>
            <person name="Archer D.B."/>
            <person name="Baker S.E."/>
            <person name="Benoit I."/>
            <person name="Brakhage A.A."/>
            <person name="Braus G.H."/>
            <person name="Fischer R."/>
            <person name="Frisvad J.C."/>
            <person name="Goldman G.H."/>
            <person name="Houbraken J."/>
            <person name="Oakley B."/>
            <person name="Pocsi I."/>
            <person name="Scazzocchio C."/>
            <person name="Seiboth B."/>
            <person name="vanKuyk P.A."/>
            <person name="Wortman J."/>
            <person name="Dyer P.S."/>
            <person name="Grigoriev I.V."/>
        </authorList>
    </citation>
    <scope>NUCLEOTIDE SEQUENCE [LARGE SCALE GENOMIC DNA]</scope>
    <source>
        <strain evidence="2">CBS 101740 / IMI 381727 / IBT 21946</strain>
    </source>
</reference>
<protein>
    <submittedName>
        <fullName evidence="1">Uncharacterized protein</fullName>
    </submittedName>
</protein>
<name>A0A1L9U582_ASPBC</name>
<gene>
    <name evidence="1" type="ORF">ASPBRDRAFT_136743</name>
</gene>
<dbReference type="Proteomes" id="UP000184499">
    <property type="component" value="Unassembled WGS sequence"/>
</dbReference>
<accession>A0A1L9U582</accession>
<proteinExistence type="predicted"/>
<dbReference type="AlphaFoldDB" id="A0A1L9U582"/>
<evidence type="ECO:0000313" key="2">
    <source>
        <dbReference type="Proteomes" id="UP000184499"/>
    </source>
</evidence>
<sequence length="144" mass="16731">MNTIDADLGDYKPAKCALWVTIGRANAGLKPWMLLIDAPTYTEKLMIHLVGSPTAYRVEKRFWTDYDENRVEYWAYLGDIPNSDTVYDKIIQAGEGAEIDNDDPSYNCQDYILDVLEELERLKIVSKRNSVYRENKWNLESKKE</sequence>
<dbReference type="RefSeq" id="XP_067474073.1">
    <property type="nucleotide sequence ID" value="XM_067618823.1"/>
</dbReference>
<dbReference type="OrthoDB" id="37659at2759"/>
<dbReference type="EMBL" id="KV878696">
    <property type="protein sequence ID" value="OJJ66824.1"/>
    <property type="molecule type" value="Genomic_DNA"/>
</dbReference>
<evidence type="ECO:0000313" key="1">
    <source>
        <dbReference type="EMBL" id="OJJ66824.1"/>
    </source>
</evidence>
<keyword evidence="2" id="KW-1185">Reference proteome</keyword>
<organism evidence="1 2">
    <name type="scientific">Aspergillus brasiliensis (strain CBS 101740 / IMI 381727 / IBT 21946)</name>
    <dbReference type="NCBI Taxonomy" id="767769"/>
    <lineage>
        <taxon>Eukaryota</taxon>
        <taxon>Fungi</taxon>
        <taxon>Dikarya</taxon>
        <taxon>Ascomycota</taxon>
        <taxon>Pezizomycotina</taxon>
        <taxon>Eurotiomycetes</taxon>
        <taxon>Eurotiomycetidae</taxon>
        <taxon>Eurotiales</taxon>
        <taxon>Aspergillaceae</taxon>
        <taxon>Aspergillus</taxon>
        <taxon>Aspergillus subgen. Circumdati</taxon>
    </lineage>
</organism>
<dbReference type="VEuPathDB" id="FungiDB:ASPBRDRAFT_136743"/>
<dbReference type="GeneID" id="93571311"/>